<proteinExistence type="predicted"/>
<sequence>MLYSLSPEPSYVIRSLFCEFHRQEKSKRVGIDVSMSFKRVKSNGKAYYTPE</sequence>
<reference evidence="1 2" key="1">
    <citation type="submission" date="2008-07" db="EMBL/GenBank/DDBJ databases">
        <authorList>
            <person name="Tandeau de Marsac N."/>
            <person name="Ferriera S."/>
            <person name="Johnson J."/>
            <person name="Kravitz S."/>
            <person name="Beeson K."/>
            <person name="Sutton G."/>
            <person name="Rogers Y.-H."/>
            <person name="Friedman R."/>
            <person name="Frazier M."/>
            <person name="Venter J.C."/>
        </authorList>
    </citation>
    <scope>NUCLEOTIDE SEQUENCE [LARGE SCALE GENOMIC DNA]</scope>
    <source>
        <strain evidence="1 2">PCC 7420</strain>
    </source>
</reference>
<dbReference type="EMBL" id="DS989880">
    <property type="protein sequence ID" value="EDX70847.1"/>
    <property type="molecule type" value="Genomic_DNA"/>
</dbReference>
<keyword evidence="2" id="KW-1185">Reference proteome</keyword>
<gene>
    <name evidence="1" type="ORF">MC7420_136</name>
</gene>
<name>B4W4M4_9CYAN</name>
<accession>B4W4M4</accession>
<dbReference type="STRING" id="118168.MC7420_136"/>
<protein>
    <submittedName>
        <fullName evidence="1">Uncharacterized protein</fullName>
    </submittedName>
</protein>
<organism evidence="1 2">
    <name type="scientific">Coleofasciculus chthonoplastes PCC 7420</name>
    <dbReference type="NCBI Taxonomy" id="118168"/>
    <lineage>
        <taxon>Bacteria</taxon>
        <taxon>Bacillati</taxon>
        <taxon>Cyanobacteriota</taxon>
        <taxon>Cyanophyceae</taxon>
        <taxon>Coleofasciculales</taxon>
        <taxon>Coleofasciculaceae</taxon>
        <taxon>Coleofasciculus</taxon>
    </lineage>
</organism>
<dbReference type="HOGENOM" id="CLU_3097674_0_0_3"/>
<evidence type="ECO:0000313" key="1">
    <source>
        <dbReference type="EMBL" id="EDX70847.1"/>
    </source>
</evidence>
<dbReference type="Proteomes" id="UP000003835">
    <property type="component" value="Unassembled WGS sequence"/>
</dbReference>
<dbReference type="AlphaFoldDB" id="B4W4M4"/>
<evidence type="ECO:0000313" key="2">
    <source>
        <dbReference type="Proteomes" id="UP000003835"/>
    </source>
</evidence>